<organism evidence="1 2">
    <name type="scientific">Parapedobacter koreensis</name>
    <dbReference type="NCBI Taxonomy" id="332977"/>
    <lineage>
        <taxon>Bacteria</taxon>
        <taxon>Pseudomonadati</taxon>
        <taxon>Bacteroidota</taxon>
        <taxon>Sphingobacteriia</taxon>
        <taxon>Sphingobacteriales</taxon>
        <taxon>Sphingobacteriaceae</taxon>
        <taxon>Parapedobacter</taxon>
    </lineage>
</organism>
<sequence length="203" mass="24251">MDNQLILPAFYLPPVSYFSVIQVSSLPILLEQYEHYPKQTYRTRASVYSANGKLDLIVPVQRGNHGHTQMKDVRISYESDWQRLHWMSLQTAYRSSAYFEYYEDDFAPFYQQRHEWLFDYNELQLQLLLRLLKITRTVGRTESYREDYVPALDFRETIHPKMDYAGDDPKPYYQVFENKHGFIPGLSIVDLLFNHGPQSRMYL</sequence>
<dbReference type="Pfam" id="PF08889">
    <property type="entry name" value="WbqC"/>
    <property type="match status" value="2"/>
</dbReference>
<name>A0A1H7IFR4_9SPHI</name>
<dbReference type="Proteomes" id="UP000198916">
    <property type="component" value="Unassembled WGS sequence"/>
</dbReference>
<dbReference type="RefSeq" id="WP_090603313.1">
    <property type="nucleotide sequence ID" value="NZ_FNZR01000002.1"/>
</dbReference>
<dbReference type="OrthoDB" id="1523452at2"/>
<gene>
    <name evidence="1" type="ORF">SAMN05421740_102226</name>
</gene>
<evidence type="ECO:0000313" key="1">
    <source>
        <dbReference type="EMBL" id="SEK61403.1"/>
    </source>
</evidence>
<dbReference type="AlphaFoldDB" id="A0A1H7IFR4"/>
<dbReference type="STRING" id="332977.SAMN05421740_102226"/>
<protein>
    <submittedName>
        <fullName evidence="1">WbqC-like protein family protein</fullName>
    </submittedName>
</protein>
<dbReference type="EMBL" id="FNZR01000002">
    <property type="protein sequence ID" value="SEK61403.1"/>
    <property type="molecule type" value="Genomic_DNA"/>
</dbReference>
<accession>A0A1H7IFR4</accession>
<keyword evidence="2" id="KW-1185">Reference proteome</keyword>
<dbReference type="InterPro" id="IPR014985">
    <property type="entry name" value="WbqC"/>
</dbReference>
<evidence type="ECO:0000313" key="2">
    <source>
        <dbReference type="Proteomes" id="UP000198916"/>
    </source>
</evidence>
<reference evidence="2" key="1">
    <citation type="submission" date="2016-10" db="EMBL/GenBank/DDBJ databases">
        <authorList>
            <person name="Varghese N."/>
            <person name="Submissions S."/>
        </authorList>
    </citation>
    <scope>NUCLEOTIDE SEQUENCE [LARGE SCALE GENOMIC DNA]</scope>
    <source>
        <strain evidence="2">Jip14</strain>
    </source>
</reference>
<proteinExistence type="predicted"/>